<feature type="transmembrane region" description="Helical" evidence="1">
    <location>
        <begin position="29"/>
        <end position="47"/>
    </location>
</feature>
<keyword evidence="1" id="KW-0472">Membrane</keyword>
<proteinExistence type="predicted"/>
<keyword evidence="1" id="KW-1133">Transmembrane helix</keyword>
<protein>
    <submittedName>
        <fullName evidence="2">Uncharacterized protein</fullName>
    </submittedName>
</protein>
<dbReference type="EMBL" id="CAJVRM010000139">
    <property type="protein sequence ID" value="CAG8975496.1"/>
    <property type="molecule type" value="Genomic_DNA"/>
</dbReference>
<name>A0A9N9Q6F9_9HELO</name>
<dbReference type="AlphaFoldDB" id="A0A9N9Q6F9"/>
<feature type="transmembrane region" description="Helical" evidence="1">
    <location>
        <begin position="96"/>
        <end position="116"/>
    </location>
</feature>
<comment type="caution">
    <text evidence="2">The sequence shown here is derived from an EMBL/GenBank/DDBJ whole genome shotgun (WGS) entry which is preliminary data.</text>
</comment>
<sequence length="216" mass="23900">MSSLDYSTFSIDNGVKHMKMARSSTFQKLALALALTTFATNTTSIILLTQSYDELYDSWNIAQSYGWYLHVSSVFSLFGFIGALRHNTLSLKIFSHFLIGDALLSTFLRVMLINGIPGFGISDTLCLKSEETPLSTRSEDGCTKIVTANQVMLTAVCIIVMNWQTLGALACMKQVQDFRESEEEERGTSYRDLEEGVEDALIVFEGEGAENGEGKV</sequence>
<gene>
    <name evidence="2" type="ORF">HYALB_00004815</name>
</gene>
<accession>A0A9N9Q6F9</accession>
<evidence type="ECO:0000313" key="3">
    <source>
        <dbReference type="Proteomes" id="UP000701801"/>
    </source>
</evidence>
<dbReference type="Proteomes" id="UP000701801">
    <property type="component" value="Unassembled WGS sequence"/>
</dbReference>
<reference evidence="2" key="1">
    <citation type="submission" date="2021-07" db="EMBL/GenBank/DDBJ databases">
        <authorList>
            <person name="Durling M."/>
        </authorList>
    </citation>
    <scope>NUCLEOTIDE SEQUENCE</scope>
</reference>
<keyword evidence="1" id="KW-0812">Transmembrane</keyword>
<evidence type="ECO:0000313" key="2">
    <source>
        <dbReference type="EMBL" id="CAG8975496.1"/>
    </source>
</evidence>
<feature type="transmembrane region" description="Helical" evidence="1">
    <location>
        <begin position="67"/>
        <end position="84"/>
    </location>
</feature>
<organism evidence="2 3">
    <name type="scientific">Hymenoscyphus albidus</name>
    <dbReference type="NCBI Taxonomy" id="595503"/>
    <lineage>
        <taxon>Eukaryota</taxon>
        <taxon>Fungi</taxon>
        <taxon>Dikarya</taxon>
        <taxon>Ascomycota</taxon>
        <taxon>Pezizomycotina</taxon>
        <taxon>Leotiomycetes</taxon>
        <taxon>Helotiales</taxon>
        <taxon>Helotiaceae</taxon>
        <taxon>Hymenoscyphus</taxon>
    </lineage>
</organism>
<evidence type="ECO:0000256" key="1">
    <source>
        <dbReference type="SAM" id="Phobius"/>
    </source>
</evidence>
<dbReference type="OrthoDB" id="5392605at2759"/>
<keyword evidence="3" id="KW-1185">Reference proteome</keyword>